<reference evidence="1 2" key="2">
    <citation type="submission" date="2017-10" db="EMBL/GenBank/DDBJ databases">
        <title>Extensive intraspecific genome diversity in a model arbuscular mycorrhizal fungus.</title>
        <authorList>
            <person name="Chen E.C.H."/>
            <person name="Morin E."/>
            <person name="Baudet D."/>
            <person name="Noel J."/>
            <person name="Ndikumana S."/>
            <person name="Charron P."/>
            <person name="St-Onge C."/>
            <person name="Giorgi J."/>
            <person name="Grigoriev I.V."/>
            <person name="Roux C."/>
            <person name="Martin F.M."/>
            <person name="Corradi N."/>
        </authorList>
    </citation>
    <scope>NUCLEOTIDE SEQUENCE [LARGE SCALE GENOMIC DNA]</scope>
    <source>
        <strain evidence="1 2">C2</strain>
    </source>
</reference>
<dbReference type="VEuPathDB" id="FungiDB:FUN_008586"/>
<dbReference type="EMBL" id="LLXL01004938">
    <property type="protein sequence ID" value="PKK56940.1"/>
    <property type="molecule type" value="Genomic_DNA"/>
</dbReference>
<name>A0A2N1M5S4_9GLOM</name>
<evidence type="ECO:0000313" key="2">
    <source>
        <dbReference type="Proteomes" id="UP000233469"/>
    </source>
</evidence>
<accession>A0A2N1M5S4</accession>
<sequence>MKDKKYKTYSKIDLDRIRIVTDTQEEILLNTKEEVQAEAINAFSSLFHMRNYKFETYRLICLLCIKKNY</sequence>
<organism evidence="1 2">
    <name type="scientific">Rhizophagus irregularis</name>
    <dbReference type="NCBI Taxonomy" id="588596"/>
    <lineage>
        <taxon>Eukaryota</taxon>
        <taxon>Fungi</taxon>
        <taxon>Fungi incertae sedis</taxon>
        <taxon>Mucoromycota</taxon>
        <taxon>Glomeromycotina</taxon>
        <taxon>Glomeromycetes</taxon>
        <taxon>Glomerales</taxon>
        <taxon>Glomeraceae</taxon>
        <taxon>Rhizophagus</taxon>
    </lineage>
</organism>
<reference evidence="1 2" key="1">
    <citation type="submission" date="2016-04" db="EMBL/GenBank/DDBJ databases">
        <title>Genome analyses suggest a sexual origin of heterokaryosis in a supposedly ancient asexual fungus.</title>
        <authorList>
            <person name="Ropars J."/>
            <person name="Sedzielewska K."/>
            <person name="Noel J."/>
            <person name="Charron P."/>
            <person name="Farinelli L."/>
            <person name="Marton T."/>
            <person name="Kruger M."/>
            <person name="Pelin A."/>
            <person name="Brachmann A."/>
            <person name="Corradi N."/>
        </authorList>
    </citation>
    <scope>NUCLEOTIDE SEQUENCE [LARGE SCALE GENOMIC DNA]</scope>
    <source>
        <strain evidence="1 2">C2</strain>
    </source>
</reference>
<comment type="caution">
    <text evidence="1">The sequence shown here is derived from an EMBL/GenBank/DDBJ whole genome shotgun (WGS) entry which is preliminary data.</text>
</comment>
<protein>
    <submittedName>
        <fullName evidence="1">Uncharacterized protein</fullName>
    </submittedName>
</protein>
<gene>
    <name evidence="1" type="ORF">RhiirC2_798986</name>
</gene>
<dbReference type="AlphaFoldDB" id="A0A2N1M5S4"/>
<dbReference type="Proteomes" id="UP000233469">
    <property type="component" value="Unassembled WGS sequence"/>
</dbReference>
<proteinExistence type="predicted"/>
<evidence type="ECO:0000313" key="1">
    <source>
        <dbReference type="EMBL" id="PKK56940.1"/>
    </source>
</evidence>